<dbReference type="OrthoDB" id="5877856at2759"/>
<feature type="compositionally biased region" description="Basic and acidic residues" evidence="1">
    <location>
        <begin position="25"/>
        <end position="37"/>
    </location>
</feature>
<dbReference type="Proteomes" id="UP000252519">
    <property type="component" value="Unassembled WGS sequence"/>
</dbReference>
<name>A0A368F789_ANCCA</name>
<accession>A0A368F789</accession>
<feature type="compositionally biased region" description="Polar residues" evidence="1">
    <location>
        <begin position="168"/>
        <end position="194"/>
    </location>
</feature>
<feature type="compositionally biased region" description="Basic and acidic residues" evidence="1">
    <location>
        <begin position="46"/>
        <end position="60"/>
    </location>
</feature>
<comment type="caution">
    <text evidence="2">The sequence shown here is derived from an EMBL/GenBank/DDBJ whole genome shotgun (WGS) entry which is preliminary data.</text>
</comment>
<feature type="region of interest" description="Disordered" evidence="1">
    <location>
        <begin position="1"/>
        <end position="68"/>
    </location>
</feature>
<sequence length="240" mass="26462">MRTQEESPPLSLQGTPASSKGRTNPSEEQREGLKERSTPQAESTSEGEKRPSATDEKTSRLPDTGAEDMWKTFKKLEETQPDLVDYTSLMADPVLNENEADDQKEHKVGSLGDLLLQLKWAKAARARPESSAQRPLEAAPEAQPTDTQDNQFARLLPGLVLNKPPNRAPTNFSKMSSNPSSKKAVSAKLTQPILQSPKRKSKKDHVAPKNSKHGVDSGKKNVRGSEKKSSKKKSSKKKRK</sequence>
<feature type="region of interest" description="Disordered" evidence="1">
    <location>
        <begin position="123"/>
        <end position="240"/>
    </location>
</feature>
<feature type="compositionally biased region" description="Basic residues" evidence="1">
    <location>
        <begin position="229"/>
        <end position="240"/>
    </location>
</feature>
<evidence type="ECO:0000256" key="1">
    <source>
        <dbReference type="SAM" id="MobiDB-lite"/>
    </source>
</evidence>
<keyword evidence="3" id="KW-1185">Reference proteome</keyword>
<evidence type="ECO:0000313" key="3">
    <source>
        <dbReference type="Proteomes" id="UP000252519"/>
    </source>
</evidence>
<gene>
    <name evidence="2" type="ORF">ANCCAN_27452</name>
</gene>
<feature type="compositionally biased region" description="Basic and acidic residues" evidence="1">
    <location>
        <begin position="213"/>
        <end position="228"/>
    </location>
</feature>
<reference evidence="2 3" key="1">
    <citation type="submission" date="2014-10" db="EMBL/GenBank/DDBJ databases">
        <title>Draft genome of the hookworm Ancylostoma caninum.</title>
        <authorList>
            <person name="Mitreva M."/>
        </authorList>
    </citation>
    <scope>NUCLEOTIDE SEQUENCE [LARGE SCALE GENOMIC DNA]</scope>
    <source>
        <strain evidence="2 3">Baltimore</strain>
    </source>
</reference>
<proteinExistence type="predicted"/>
<organism evidence="2 3">
    <name type="scientific">Ancylostoma caninum</name>
    <name type="common">Dog hookworm</name>
    <dbReference type="NCBI Taxonomy" id="29170"/>
    <lineage>
        <taxon>Eukaryota</taxon>
        <taxon>Metazoa</taxon>
        <taxon>Ecdysozoa</taxon>
        <taxon>Nematoda</taxon>
        <taxon>Chromadorea</taxon>
        <taxon>Rhabditida</taxon>
        <taxon>Rhabditina</taxon>
        <taxon>Rhabditomorpha</taxon>
        <taxon>Strongyloidea</taxon>
        <taxon>Ancylostomatidae</taxon>
        <taxon>Ancylostomatinae</taxon>
        <taxon>Ancylostoma</taxon>
    </lineage>
</organism>
<dbReference type="EMBL" id="JOJR01005944">
    <property type="protein sequence ID" value="RCN26820.1"/>
    <property type="molecule type" value="Genomic_DNA"/>
</dbReference>
<protein>
    <submittedName>
        <fullName evidence="2">Uncharacterized protein</fullName>
    </submittedName>
</protein>
<dbReference type="AlphaFoldDB" id="A0A368F789"/>
<evidence type="ECO:0000313" key="2">
    <source>
        <dbReference type="EMBL" id="RCN26820.1"/>
    </source>
</evidence>
<feature type="compositionally biased region" description="Polar residues" evidence="1">
    <location>
        <begin position="10"/>
        <end position="24"/>
    </location>
</feature>